<feature type="domain" description="Peptidase M13 N-terminal" evidence="3">
    <location>
        <begin position="164"/>
        <end position="345"/>
    </location>
</feature>
<proteinExistence type="inferred from homology"/>
<evidence type="ECO:0000313" key="5">
    <source>
        <dbReference type="Proteomes" id="UP000230423"/>
    </source>
</evidence>
<protein>
    <recommendedName>
        <fullName evidence="3">Peptidase M13 N-terminal domain-containing protein</fullName>
    </recommendedName>
</protein>
<gene>
    <name evidence="4" type="ORF">TELCIR_02081</name>
</gene>
<reference evidence="4 5" key="1">
    <citation type="submission" date="2015-09" db="EMBL/GenBank/DDBJ databases">
        <title>Draft genome of the parasitic nematode Teladorsagia circumcincta isolate WARC Sus (inbred).</title>
        <authorList>
            <person name="Mitreva M."/>
        </authorList>
    </citation>
    <scope>NUCLEOTIDE SEQUENCE [LARGE SCALE GENOMIC DNA]</scope>
    <source>
        <strain evidence="4 5">S</strain>
    </source>
</reference>
<dbReference type="Pfam" id="PF05649">
    <property type="entry name" value="Peptidase_M13_N"/>
    <property type="match status" value="1"/>
</dbReference>
<evidence type="ECO:0000256" key="2">
    <source>
        <dbReference type="SAM" id="SignalP"/>
    </source>
</evidence>
<dbReference type="InterPro" id="IPR042089">
    <property type="entry name" value="Peptidase_M13_dom_2"/>
</dbReference>
<feature type="chain" id="PRO_5013661581" description="Peptidase M13 N-terminal domain-containing protein" evidence="2">
    <location>
        <begin position="24"/>
        <end position="370"/>
    </location>
</feature>
<dbReference type="PANTHER" id="PTHR11733">
    <property type="entry name" value="ZINC METALLOPROTEASE FAMILY M13 NEPRILYSIN-RELATED"/>
    <property type="match status" value="1"/>
</dbReference>
<keyword evidence="2" id="KW-0732">Signal</keyword>
<dbReference type="OrthoDB" id="5872004at2759"/>
<feature type="signal peptide" evidence="2">
    <location>
        <begin position="1"/>
        <end position="23"/>
    </location>
</feature>
<dbReference type="InterPro" id="IPR000718">
    <property type="entry name" value="Peptidase_M13"/>
</dbReference>
<dbReference type="PANTHER" id="PTHR11733:SF188">
    <property type="entry name" value="NEPRILYSIN"/>
    <property type="match status" value="1"/>
</dbReference>
<dbReference type="AlphaFoldDB" id="A0A2G9V049"/>
<dbReference type="PROSITE" id="PS51885">
    <property type="entry name" value="NEPRILYSIN"/>
    <property type="match status" value="1"/>
</dbReference>
<dbReference type="Proteomes" id="UP000230423">
    <property type="component" value="Unassembled WGS sequence"/>
</dbReference>
<organism evidence="4 5">
    <name type="scientific">Teladorsagia circumcincta</name>
    <name type="common">Brown stomach worm</name>
    <name type="synonym">Ostertagia circumcincta</name>
    <dbReference type="NCBI Taxonomy" id="45464"/>
    <lineage>
        <taxon>Eukaryota</taxon>
        <taxon>Metazoa</taxon>
        <taxon>Ecdysozoa</taxon>
        <taxon>Nematoda</taxon>
        <taxon>Chromadorea</taxon>
        <taxon>Rhabditida</taxon>
        <taxon>Rhabditina</taxon>
        <taxon>Rhabditomorpha</taxon>
        <taxon>Strongyloidea</taxon>
        <taxon>Trichostrongylidae</taxon>
        <taxon>Teladorsagia</taxon>
    </lineage>
</organism>
<evidence type="ECO:0000259" key="3">
    <source>
        <dbReference type="Pfam" id="PF05649"/>
    </source>
</evidence>
<dbReference type="GO" id="GO:0005886">
    <property type="term" value="C:plasma membrane"/>
    <property type="evidence" value="ECO:0007669"/>
    <property type="project" value="TreeGrafter"/>
</dbReference>
<comment type="similarity">
    <text evidence="1">Belongs to the peptidase M13 family.</text>
</comment>
<keyword evidence="5" id="KW-1185">Reference proteome</keyword>
<dbReference type="SUPFAM" id="SSF55486">
    <property type="entry name" value="Metalloproteases ('zincins'), catalytic domain"/>
    <property type="match status" value="1"/>
</dbReference>
<dbReference type="InterPro" id="IPR024079">
    <property type="entry name" value="MetalloPept_cat_dom_sf"/>
</dbReference>
<dbReference type="GO" id="GO:0004222">
    <property type="term" value="F:metalloendopeptidase activity"/>
    <property type="evidence" value="ECO:0007669"/>
    <property type="project" value="InterPro"/>
</dbReference>
<dbReference type="GO" id="GO:0016485">
    <property type="term" value="P:protein processing"/>
    <property type="evidence" value="ECO:0007669"/>
    <property type="project" value="TreeGrafter"/>
</dbReference>
<name>A0A2G9V049_TELCI</name>
<dbReference type="Gene3D" id="3.40.390.10">
    <property type="entry name" value="Collagenase (Catalytic Domain)"/>
    <property type="match status" value="1"/>
</dbReference>
<accession>A0A2G9V049</accession>
<sequence length="370" mass="41741">MKNIGQLLHHLLPSLLFLPFLPALNLRRPAPLVYLLPPTNLLPALNLSHPAPLVSLLPPTNLLPALNLSPPVPLMNRPGHGNLQSSLPPHRVLQVLHSSTTPSSVLTSETLTFLRNGRRVGTTLNDTEMASILRRNTKNSCHRAQHHGKAADALLFGIDESFDPCEDFYSFTCNKFIQQINLEDLGVSRFSRFDQAQRDVNAEIAAALYKVKVDDKELSKTERITKAAFDACVNHVLSEQTTQSVMKLLQYIADRFGGVPFLNHTIKSRMDIFGLMGRVEQERALGTFMSSWVSVDYKNVEENVLYLSQPALPMAREFYVLPQFGPELEARAKAIENVMKTFARDVLDDHEKYNDMIIDVRFIQKVRFKT</sequence>
<dbReference type="EMBL" id="KZ345100">
    <property type="protein sequence ID" value="PIO75864.1"/>
    <property type="molecule type" value="Genomic_DNA"/>
</dbReference>
<evidence type="ECO:0000313" key="4">
    <source>
        <dbReference type="EMBL" id="PIO75864.1"/>
    </source>
</evidence>
<dbReference type="InterPro" id="IPR008753">
    <property type="entry name" value="Peptidase_M13_N"/>
</dbReference>
<dbReference type="Gene3D" id="1.10.1380.10">
    <property type="entry name" value="Neutral endopeptidase , domain2"/>
    <property type="match status" value="1"/>
</dbReference>
<evidence type="ECO:0000256" key="1">
    <source>
        <dbReference type="ARBA" id="ARBA00007357"/>
    </source>
</evidence>